<accession>A0A8H3CN87</accession>
<proteinExistence type="predicted"/>
<dbReference type="Proteomes" id="UP000663853">
    <property type="component" value="Unassembled WGS sequence"/>
</dbReference>
<evidence type="ECO:0000313" key="1">
    <source>
        <dbReference type="EMBL" id="CAE6491976.1"/>
    </source>
</evidence>
<dbReference type="AlphaFoldDB" id="A0A8H3CN87"/>
<gene>
    <name evidence="1" type="ORF">RDB_LOCUS102116</name>
</gene>
<reference evidence="1" key="1">
    <citation type="submission" date="2021-01" db="EMBL/GenBank/DDBJ databases">
        <authorList>
            <person name="Kaushik A."/>
        </authorList>
    </citation>
    <scope>NUCLEOTIDE SEQUENCE</scope>
    <source>
        <strain evidence="1">AG6-10EEA</strain>
    </source>
</reference>
<evidence type="ECO:0000313" key="2">
    <source>
        <dbReference type="Proteomes" id="UP000663853"/>
    </source>
</evidence>
<dbReference type="EMBL" id="CAJMXA010003169">
    <property type="protein sequence ID" value="CAE6491976.1"/>
    <property type="molecule type" value="Genomic_DNA"/>
</dbReference>
<protein>
    <submittedName>
        <fullName evidence="1">Uncharacterized protein</fullName>
    </submittedName>
</protein>
<sequence>MLATNQEAGANAPPVNGQFAKVPFINRAVLDEGTVFVNQTKPQTTENVTDWRSYLAPGLHSGFNNLAAASRRDHFWTVTKLGVNVQGIQHTSEIAFVSHVLKQFSPDLKFPELYLRLEDTKYWVNFASTLDPNSSPTSPTSYPYWPKYGGNAILTELGANITVIPDTFRTKGNGCITRILNSYNPTPRCAGMAPSCPVRANSGIATFVPRKLNSIL</sequence>
<comment type="caution">
    <text evidence="1">The sequence shown here is derived from an EMBL/GenBank/DDBJ whole genome shotgun (WGS) entry which is preliminary data.</text>
</comment>
<name>A0A8H3CN87_9AGAM</name>
<dbReference type="InterPro" id="IPR029058">
    <property type="entry name" value="AB_hydrolase_fold"/>
</dbReference>
<dbReference type="Gene3D" id="3.40.50.1820">
    <property type="entry name" value="alpha/beta hydrolase"/>
    <property type="match status" value="1"/>
</dbReference>
<organism evidence="1 2">
    <name type="scientific">Rhizoctonia solani</name>
    <dbReference type="NCBI Taxonomy" id="456999"/>
    <lineage>
        <taxon>Eukaryota</taxon>
        <taxon>Fungi</taxon>
        <taxon>Dikarya</taxon>
        <taxon>Basidiomycota</taxon>
        <taxon>Agaricomycotina</taxon>
        <taxon>Agaricomycetes</taxon>
        <taxon>Cantharellales</taxon>
        <taxon>Ceratobasidiaceae</taxon>
        <taxon>Rhizoctonia</taxon>
    </lineage>
</organism>
<dbReference type="SUPFAM" id="SSF53474">
    <property type="entry name" value="alpha/beta-Hydrolases"/>
    <property type="match status" value="1"/>
</dbReference>